<comment type="caution">
    <text evidence="2">The sequence shown here is derived from an EMBL/GenBank/DDBJ whole genome shotgun (WGS) entry which is preliminary data.</text>
</comment>
<evidence type="ECO:0000259" key="1">
    <source>
        <dbReference type="PROSITE" id="PS50042"/>
    </source>
</evidence>
<protein>
    <submittedName>
        <fullName evidence="2">Crp/Fnr family transcriptional regulator</fullName>
    </submittedName>
</protein>
<dbReference type="SUPFAM" id="SSF46785">
    <property type="entry name" value="Winged helix' DNA-binding domain"/>
    <property type="match status" value="1"/>
</dbReference>
<dbReference type="EMBL" id="DWWJ01000154">
    <property type="protein sequence ID" value="HJC41579.1"/>
    <property type="molecule type" value="Genomic_DNA"/>
</dbReference>
<dbReference type="Gene3D" id="2.60.120.10">
    <property type="entry name" value="Jelly Rolls"/>
    <property type="match status" value="1"/>
</dbReference>
<reference evidence="2" key="2">
    <citation type="submission" date="2021-04" db="EMBL/GenBank/DDBJ databases">
        <authorList>
            <person name="Gilroy R."/>
        </authorList>
    </citation>
    <scope>NUCLEOTIDE SEQUENCE</scope>
    <source>
        <strain evidence="2">CHK186-1790</strain>
    </source>
</reference>
<dbReference type="InterPro" id="IPR018490">
    <property type="entry name" value="cNMP-bd_dom_sf"/>
</dbReference>
<dbReference type="Proteomes" id="UP000823882">
    <property type="component" value="Unassembled WGS sequence"/>
</dbReference>
<proteinExistence type="predicted"/>
<dbReference type="PROSITE" id="PS50042">
    <property type="entry name" value="CNMP_BINDING_3"/>
    <property type="match status" value="1"/>
</dbReference>
<feature type="domain" description="Cyclic nucleotide-binding" evidence="1">
    <location>
        <begin position="25"/>
        <end position="125"/>
    </location>
</feature>
<reference evidence="2" key="1">
    <citation type="journal article" date="2021" name="PeerJ">
        <title>Extensive microbial diversity within the chicken gut microbiome revealed by metagenomics and culture.</title>
        <authorList>
            <person name="Gilroy R."/>
            <person name="Ravi A."/>
            <person name="Getino M."/>
            <person name="Pursley I."/>
            <person name="Horton D.L."/>
            <person name="Alikhan N.F."/>
            <person name="Baker D."/>
            <person name="Gharbi K."/>
            <person name="Hall N."/>
            <person name="Watson M."/>
            <person name="Adriaenssens E.M."/>
            <person name="Foster-Nyarko E."/>
            <person name="Jarju S."/>
            <person name="Secka A."/>
            <person name="Antonio M."/>
            <person name="Oren A."/>
            <person name="Chaudhuri R.R."/>
            <person name="La Ragione R."/>
            <person name="Hildebrand F."/>
            <person name="Pallen M.J."/>
        </authorList>
    </citation>
    <scope>NUCLEOTIDE SEQUENCE</scope>
    <source>
        <strain evidence="2">CHK186-1790</strain>
    </source>
</reference>
<gene>
    <name evidence="2" type="ORF">H9701_08505</name>
</gene>
<dbReference type="InterPro" id="IPR036388">
    <property type="entry name" value="WH-like_DNA-bd_sf"/>
</dbReference>
<dbReference type="SUPFAM" id="SSF51206">
    <property type="entry name" value="cAMP-binding domain-like"/>
    <property type="match status" value="1"/>
</dbReference>
<dbReference type="AlphaFoldDB" id="A0A9D2T0Z4"/>
<organism evidence="2 3">
    <name type="scientific">Candidatus Intestinimonas pullistercoris</name>
    <dbReference type="NCBI Taxonomy" id="2838623"/>
    <lineage>
        <taxon>Bacteria</taxon>
        <taxon>Bacillati</taxon>
        <taxon>Bacillota</taxon>
        <taxon>Clostridia</taxon>
        <taxon>Eubacteriales</taxon>
        <taxon>Intestinimonas</taxon>
    </lineage>
</organism>
<name>A0A9D2T0Z4_9FIRM</name>
<accession>A0A9D2T0Z4</accession>
<evidence type="ECO:0000313" key="2">
    <source>
        <dbReference type="EMBL" id="HJC41579.1"/>
    </source>
</evidence>
<dbReference type="InterPro" id="IPR000595">
    <property type="entry name" value="cNMP-bd_dom"/>
</dbReference>
<sequence>MDERTLNDFLELLRLVMSQSPGGTLTQPQLQPYLSRLSPYITLDRIRKGQNIIRMFQSLQTVILVVRGEFYLTRSSASGMSSMVARVWAPEFLGIPQLIEEDKLFYSNIIASENCLCLDIDCAFFDWCMRTSPEVAIQCVKCMSRSLQRNYRQIERLSFFNATENLMSYLYRKWVEAGAKEELLCVKEKRALIADELSCTVRTVCRALQSLKEQDMCTTDSAGHIYCTPEQLQRIRRAYQ</sequence>
<dbReference type="InterPro" id="IPR036390">
    <property type="entry name" value="WH_DNA-bd_sf"/>
</dbReference>
<evidence type="ECO:0000313" key="3">
    <source>
        <dbReference type="Proteomes" id="UP000823882"/>
    </source>
</evidence>
<dbReference type="Gene3D" id="1.10.10.10">
    <property type="entry name" value="Winged helix-like DNA-binding domain superfamily/Winged helix DNA-binding domain"/>
    <property type="match status" value="1"/>
</dbReference>
<dbReference type="InterPro" id="IPR014710">
    <property type="entry name" value="RmlC-like_jellyroll"/>
</dbReference>